<gene>
    <name evidence="3" type="ORF">UFOPK3770_00850</name>
</gene>
<dbReference type="Gene3D" id="3.40.50.450">
    <property type="match status" value="1"/>
</dbReference>
<feature type="domain" description="Smf/DprA SLOG" evidence="2">
    <location>
        <begin position="72"/>
        <end position="282"/>
    </location>
</feature>
<evidence type="ECO:0000256" key="1">
    <source>
        <dbReference type="ARBA" id="ARBA00006525"/>
    </source>
</evidence>
<dbReference type="SUPFAM" id="SSF102405">
    <property type="entry name" value="MCP/YpsA-like"/>
    <property type="match status" value="1"/>
</dbReference>
<dbReference type="InterPro" id="IPR057666">
    <property type="entry name" value="DrpA_SLOG"/>
</dbReference>
<dbReference type="Pfam" id="PF02481">
    <property type="entry name" value="DNA_processg_A"/>
    <property type="match status" value="1"/>
</dbReference>
<comment type="similarity">
    <text evidence="1">Belongs to the DprA/Smf family.</text>
</comment>
<dbReference type="PANTHER" id="PTHR43022">
    <property type="entry name" value="PROTEIN SMF"/>
    <property type="match status" value="1"/>
</dbReference>
<organism evidence="3">
    <name type="scientific">freshwater metagenome</name>
    <dbReference type="NCBI Taxonomy" id="449393"/>
    <lineage>
        <taxon>unclassified sequences</taxon>
        <taxon>metagenomes</taxon>
        <taxon>ecological metagenomes</taxon>
    </lineage>
</organism>
<dbReference type="EMBL" id="CAESAJ010000087">
    <property type="protein sequence ID" value="CAB4339652.1"/>
    <property type="molecule type" value="Genomic_DNA"/>
</dbReference>
<evidence type="ECO:0000313" key="3">
    <source>
        <dbReference type="EMBL" id="CAB4339652.1"/>
    </source>
</evidence>
<name>A0A6J5ZER0_9ZZZZ</name>
<proteinExistence type="inferred from homology"/>
<protein>
    <submittedName>
        <fullName evidence="3">Unannotated protein</fullName>
    </submittedName>
</protein>
<dbReference type="PANTHER" id="PTHR43022:SF1">
    <property type="entry name" value="PROTEIN SMF"/>
    <property type="match status" value="1"/>
</dbReference>
<sequence length="286" mass="29711">MAGLTTAKEIRAAISLCAVPGSERIGRSLAEFGEEHTLDLLMRGIGPKKVINDIRQATLRVQQVLDSPHYRFITPQDLEWPALLRDLDCDQPVGLWCRGQGNLADLSVKQIAIVGARAATSYGERMASAIASNCVQWAGSVISGGAFGIDAAAHRGALSSDGATVAVLASGVDVAYPSAHTGLFDRIVESGLVISEAPPGTKAAKHAFLIRNRLIAALSQATVVVEAALRSGSLSTANWANALGRPVWGVPGPLTSASSAGVHAGIRDGTMCIVADENDVLDSILG</sequence>
<dbReference type="AlphaFoldDB" id="A0A6J5ZER0"/>
<evidence type="ECO:0000259" key="2">
    <source>
        <dbReference type="Pfam" id="PF02481"/>
    </source>
</evidence>
<dbReference type="NCBIfam" id="TIGR00732">
    <property type="entry name" value="dprA"/>
    <property type="match status" value="1"/>
</dbReference>
<reference evidence="3" key="1">
    <citation type="submission" date="2020-05" db="EMBL/GenBank/DDBJ databases">
        <authorList>
            <person name="Chiriac C."/>
            <person name="Salcher M."/>
            <person name="Ghai R."/>
            <person name="Kavagutti S V."/>
        </authorList>
    </citation>
    <scope>NUCLEOTIDE SEQUENCE</scope>
</reference>
<dbReference type="GO" id="GO:0009294">
    <property type="term" value="P:DNA-mediated transformation"/>
    <property type="evidence" value="ECO:0007669"/>
    <property type="project" value="InterPro"/>
</dbReference>
<accession>A0A6J5ZER0</accession>
<dbReference type="InterPro" id="IPR003488">
    <property type="entry name" value="DprA"/>
</dbReference>